<accession>A0A1G8WN55</accession>
<dbReference type="Proteomes" id="UP000199580">
    <property type="component" value="Unassembled WGS sequence"/>
</dbReference>
<organism evidence="1 2">
    <name type="scientific">Flavobacterium noncentrifugens</name>
    <dbReference type="NCBI Taxonomy" id="1128970"/>
    <lineage>
        <taxon>Bacteria</taxon>
        <taxon>Pseudomonadati</taxon>
        <taxon>Bacteroidota</taxon>
        <taxon>Flavobacteriia</taxon>
        <taxon>Flavobacteriales</taxon>
        <taxon>Flavobacteriaceae</taxon>
        <taxon>Flavobacterium</taxon>
    </lineage>
</organism>
<dbReference type="AlphaFoldDB" id="A0A1G8WN55"/>
<reference evidence="1 2" key="1">
    <citation type="submission" date="2016-10" db="EMBL/GenBank/DDBJ databases">
        <authorList>
            <person name="de Groot N.N."/>
        </authorList>
    </citation>
    <scope>NUCLEOTIDE SEQUENCE [LARGE SCALE GENOMIC DNA]</scope>
    <source>
        <strain evidence="1 2">CGMCC 1.10076</strain>
    </source>
</reference>
<gene>
    <name evidence="1" type="ORF">SAMN04487935_1889</name>
</gene>
<name>A0A1G8WN55_9FLAO</name>
<dbReference type="EMBL" id="FNEZ01000002">
    <property type="protein sequence ID" value="SDJ79792.1"/>
    <property type="molecule type" value="Genomic_DNA"/>
</dbReference>
<dbReference type="STRING" id="1128970.SAMN04487935_1889"/>
<evidence type="ECO:0000313" key="2">
    <source>
        <dbReference type="Proteomes" id="UP000199580"/>
    </source>
</evidence>
<proteinExistence type="predicted"/>
<sequence>MICIFGINIFENDIVLIIRIVNFEVFGFAMQISNNHRVDLDDNKYSIFQKMVSLAFPILFR</sequence>
<keyword evidence="2" id="KW-1185">Reference proteome</keyword>
<protein>
    <submittedName>
        <fullName evidence="1">Uncharacterized protein</fullName>
    </submittedName>
</protein>
<evidence type="ECO:0000313" key="1">
    <source>
        <dbReference type="EMBL" id="SDJ79792.1"/>
    </source>
</evidence>